<feature type="transmembrane region" description="Helical" evidence="1">
    <location>
        <begin position="35"/>
        <end position="58"/>
    </location>
</feature>
<keyword evidence="1" id="KW-1133">Transmembrane helix</keyword>
<dbReference type="EMBL" id="JAJNNZ010000003">
    <property type="protein sequence ID" value="MCJ2376395.1"/>
    <property type="molecule type" value="Genomic_DNA"/>
</dbReference>
<evidence type="ECO:0000313" key="2">
    <source>
        <dbReference type="EMBL" id="MCJ2376395.1"/>
    </source>
</evidence>
<evidence type="ECO:0000256" key="1">
    <source>
        <dbReference type="SAM" id="Phobius"/>
    </source>
</evidence>
<protein>
    <submittedName>
        <fullName evidence="2">Uncharacterized protein</fullName>
    </submittedName>
</protein>
<keyword evidence="1" id="KW-0472">Membrane</keyword>
<dbReference type="Proteomes" id="UP001139488">
    <property type="component" value="Unassembled WGS sequence"/>
</dbReference>
<name>A0A9X1WDG2_9VIBR</name>
<dbReference type="AlphaFoldDB" id="A0A9X1WDG2"/>
<proteinExistence type="predicted"/>
<dbReference type="RefSeq" id="WP_244355835.1">
    <property type="nucleotide sequence ID" value="NZ_JAJNNZ010000003.1"/>
</dbReference>
<evidence type="ECO:0000313" key="3">
    <source>
        <dbReference type="Proteomes" id="UP001139488"/>
    </source>
</evidence>
<comment type="caution">
    <text evidence="2">The sequence shown here is derived from an EMBL/GenBank/DDBJ whole genome shotgun (WGS) entry which is preliminary data.</text>
</comment>
<sequence length="128" mass="14572">MRQTLFYVWLGAVLTKGIQYQPTLNSIERLQSGDITLWVHIILEFLITLIPVIAYWFAVSTGGKGFPIEGRLVTVLISSACMRVETITIDWFKLTVSDYYWSLIAVFVVTFALALNVRALIPQFNRAK</sequence>
<reference evidence="2" key="1">
    <citation type="submission" date="2021-11" db="EMBL/GenBank/DDBJ databases">
        <title>Vibrio ZSDE26 sp. nov. and Vibrio ZSDZ34 sp. nov., isolated from coastal seawater in Qingdao.</title>
        <authorList>
            <person name="Zhang P."/>
        </authorList>
    </citation>
    <scope>NUCLEOTIDE SEQUENCE</scope>
    <source>
        <strain evidence="2">ZSDZ34</strain>
    </source>
</reference>
<accession>A0A9X1WDG2</accession>
<organism evidence="2 3">
    <name type="scientific">Vibrio gelatinilyticus</name>
    <dbReference type="NCBI Taxonomy" id="2893468"/>
    <lineage>
        <taxon>Bacteria</taxon>
        <taxon>Pseudomonadati</taxon>
        <taxon>Pseudomonadota</taxon>
        <taxon>Gammaproteobacteria</taxon>
        <taxon>Vibrionales</taxon>
        <taxon>Vibrionaceae</taxon>
        <taxon>Vibrio</taxon>
    </lineage>
</organism>
<keyword evidence="3" id="KW-1185">Reference proteome</keyword>
<gene>
    <name evidence="2" type="ORF">LNL84_06055</name>
</gene>
<keyword evidence="1" id="KW-0812">Transmembrane</keyword>
<feature type="transmembrane region" description="Helical" evidence="1">
    <location>
        <begin position="99"/>
        <end position="121"/>
    </location>
</feature>